<organism evidence="4 5">
    <name type="scientific">Trichodelitschia bisporula</name>
    <dbReference type="NCBI Taxonomy" id="703511"/>
    <lineage>
        <taxon>Eukaryota</taxon>
        <taxon>Fungi</taxon>
        <taxon>Dikarya</taxon>
        <taxon>Ascomycota</taxon>
        <taxon>Pezizomycotina</taxon>
        <taxon>Dothideomycetes</taxon>
        <taxon>Dothideomycetes incertae sedis</taxon>
        <taxon>Phaeotrichales</taxon>
        <taxon>Phaeotrichaceae</taxon>
        <taxon>Trichodelitschia</taxon>
    </lineage>
</organism>
<dbReference type="InterPro" id="IPR011022">
    <property type="entry name" value="Arrestin_C-like"/>
</dbReference>
<feature type="domain" description="Arrestin C-terminal-like" evidence="3">
    <location>
        <begin position="305"/>
        <end position="460"/>
    </location>
</feature>
<feature type="compositionally biased region" description="Basic and acidic residues" evidence="2">
    <location>
        <begin position="591"/>
        <end position="601"/>
    </location>
</feature>
<dbReference type="Pfam" id="PF00339">
    <property type="entry name" value="Arrestin_N"/>
    <property type="match status" value="1"/>
</dbReference>
<evidence type="ECO:0000256" key="2">
    <source>
        <dbReference type="SAM" id="MobiDB-lite"/>
    </source>
</evidence>
<keyword evidence="5" id="KW-1185">Reference proteome</keyword>
<dbReference type="SUPFAM" id="SSF81296">
    <property type="entry name" value="E set domains"/>
    <property type="match status" value="1"/>
</dbReference>
<evidence type="ECO:0000313" key="4">
    <source>
        <dbReference type="EMBL" id="KAF2405499.1"/>
    </source>
</evidence>
<dbReference type="SMART" id="SM01017">
    <property type="entry name" value="Arrestin_C"/>
    <property type="match status" value="1"/>
</dbReference>
<comment type="similarity">
    <text evidence="1">Belongs to the arrestin family. PalF/RIM8 subfamily.</text>
</comment>
<accession>A0A6G1IBQ6</accession>
<dbReference type="OrthoDB" id="7785529at2759"/>
<dbReference type="GO" id="GO:0070086">
    <property type="term" value="P:ubiquitin-dependent endocytosis"/>
    <property type="evidence" value="ECO:0007669"/>
    <property type="project" value="TreeGrafter"/>
</dbReference>
<dbReference type="GO" id="GO:0005886">
    <property type="term" value="C:plasma membrane"/>
    <property type="evidence" value="ECO:0007669"/>
    <property type="project" value="TreeGrafter"/>
</dbReference>
<dbReference type="PANTHER" id="PTHR11188">
    <property type="entry name" value="ARRESTIN DOMAIN CONTAINING PROTEIN"/>
    <property type="match status" value="1"/>
</dbReference>
<feature type="compositionally biased region" description="Polar residues" evidence="2">
    <location>
        <begin position="234"/>
        <end position="247"/>
    </location>
</feature>
<dbReference type="Proteomes" id="UP000799640">
    <property type="component" value="Unassembled WGS sequence"/>
</dbReference>
<dbReference type="Gene3D" id="2.60.40.640">
    <property type="match status" value="2"/>
</dbReference>
<feature type="region of interest" description="Disordered" evidence="2">
    <location>
        <begin position="727"/>
        <end position="746"/>
    </location>
</feature>
<feature type="compositionally biased region" description="Basic and acidic residues" evidence="2">
    <location>
        <begin position="682"/>
        <end position="702"/>
    </location>
</feature>
<dbReference type="InterPro" id="IPR014756">
    <property type="entry name" value="Ig_E-set"/>
</dbReference>
<feature type="compositionally biased region" description="Basic residues" evidence="2">
    <location>
        <begin position="210"/>
        <end position="220"/>
    </location>
</feature>
<dbReference type="EMBL" id="ML996687">
    <property type="protein sequence ID" value="KAF2405499.1"/>
    <property type="molecule type" value="Genomic_DNA"/>
</dbReference>
<name>A0A6G1IBQ6_9PEZI</name>
<gene>
    <name evidence="4" type="ORF">EJ06DRAFT_469006</name>
</gene>
<feature type="compositionally biased region" description="Polar residues" evidence="2">
    <location>
        <begin position="563"/>
        <end position="573"/>
    </location>
</feature>
<proteinExistence type="inferred from homology"/>
<dbReference type="InterPro" id="IPR050357">
    <property type="entry name" value="Arrestin_domain-protein"/>
</dbReference>
<dbReference type="GO" id="GO:0005829">
    <property type="term" value="C:cytosol"/>
    <property type="evidence" value="ECO:0007669"/>
    <property type="project" value="TreeGrafter"/>
</dbReference>
<dbReference type="Pfam" id="PF02752">
    <property type="entry name" value="Arrestin_C"/>
    <property type="match status" value="1"/>
</dbReference>
<feature type="region of interest" description="Disordered" evidence="2">
    <location>
        <begin position="550"/>
        <end position="720"/>
    </location>
</feature>
<evidence type="ECO:0000259" key="3">
    <source>
        <dbReference type="SMART" id="SM01017"/>
    </source>
</evidence>
<feature type="region of interest" description="Disordered" evidence="2">
    <location>
        <begin position="201"/>
        <end position="310"/>
    </location>
</feature>
<evidence type="ECO:0000256" key="1">
    <source>
        <dbReference type="ARBA" id="ARBA00037950"/>
    </source>
</evidence>
<protein>
    <recommendedName>
        <fullName evidence="3">Arrestin C-terminal-like domain-containing protein</fullName>
    </recommendedName>
</protein>
<dbReference type="AlphaFoldDB" id="A0A6G1IBQ6"/>
<dbReference type="InterPro" id="IPR014752">
    <property type="entry name" value="Arrestin-like_C"/>
</dbReference>
<feature type="compositionally biased region" description="Polar residues" evidence="2">
    <location>
        <begin position="657"/>
        <end position="666"/>
    </location>
</feature>
<dbReference type="InterPro" id="IPR011021">
    <property type="entry name" value="Arrestin-like_N"/>
</dbReference>
<dbReference type="GO" id="GO:0030674">
    <property type="term" value="F:protein-macromolecule adaptor activity"/>
    <property type="evidence" value="ECO:0007669"/>
    <property type="project" value="TreeGrafter"/>
</dbReference>
<dbReference type="PANTHER" id="PTHR11188:SF161">
    <property type="entry name" value="PH-RESPONSE REGULATOR PROTEIN PALF_RIM8"/>
    <property type="match status" value="1"/>
</dbReference>
<feature type="compositionally biased region" description="Basic and acidic residues" evidence="2">
    <location>
        <begin position="730"/>
        <end position="746"/>
    </location>
</feature>
<evidence type="ECO:0000313" key="5">
    <source>
        <dbReference type="Proteomes" id="UP000799640"/>
    </source>
</evidence>
<reference evidence="4" key="1">
    <citation type="journal article" date="2020" name="Stud. Mycol.">
        <title>101 Dothideomycetes genomes: a test case for predicting lifestyles and emergence of pathogens.</title>
        <authorList>
            <person name="Haridas S."/>
            <person name="Albert R."/>
            <person name="Binder M."/>
            <person name="Bloem J."/>
            <person name="Labutti K."/>
            <person name="Salamov A."/>
            <person name="Andreopoulos B."/>
            <person name="Baker S."/>
            <person name="Barry K."/>
            <person name="Bills G."/>
            <person name="Bluhm B."/>
            <person name="Cannon C."/>
            <person name="Castanera R."/>
            <person name="Culley D."/>
            <person name="Daum C."/>
            <person name="Ezra D."/>
            <person name="Gonzalez J."/>
            <person name="Henrissat B."/>
            <person name="Kuo A."/>
            <person name="Liang C."/>
            <person name="Lipzen A."/>
            <person name="Lutzoni F."/>
            <person name="Magnuson J."/>
            <person name="Mondo S."/>
            <person name="Nolan M."/>
            <person name="Ohm R."/>
            <person name="Pangilinan J."/>
            <person name="Park H.-J."/>
            <person name="Ramirez L."/>
            <person name="Alfaro M."/>
            <person name="Sun H."/>
            <person name="Tritt A."/>
            <person name="Yoshinaga Y."/>
            <person name="Zwiers L.-H."/>
            <person name="Turgeon B."/>
            <person name="Goodwin S."/>
            <person name="Spatafora J."/>
            <person name="Crous P."/>
            <person name="Grigoriev I."/>
        </authorList>
    </citation>
    <scope>NUCLEOTIDE SEQUENCE</scope>
    <source>
        <strain evidence="4">CBS 262.69</strain>
    </source>
</reference>
<dbReference type="GO" id="GO:0031625">
    <property type="term" value="F:ubiquitin protein ligase binding"/>
    <property type="evidence" value="ECO:0007669"/>
    <property type="project" value="TreeGrafter"/>
</dbReference>
<sequence length="746" mass="80731">MPTHSFTRSASPQRSFLSRIKAPFGSKARNISDFYIQPDDPHRQYGPGDVVTGSVVLKVAKPFSVMHIVVRLHGFAQVFKTPNSPGDGSRSYQATLAAGKTRKGGGYYGNGFVSLFEDEAVLCGDGRLGEGTYQFNFELFFSRDRLPSSIDFERGTVSYIITSTLTRPSTLSSLSPTTSCDRKVSFVEDIDIAPLYQPKPQTISLEPIPRRRGTKRRPKRTVVAAEPSKDPEAQASSFSTNPISSDGTDVADALEPPRSPVPSDVSFDSCPSSCTGSAADSAAPSARTGESRTENSKRAAGHGTSRKPITATIELQKSGFLRGDNIPMKISVKHTKQVTSLHGVIVTFYRQARVDMHPALPVVSSAKIDDDGLPKSKTGLGGLSLSSQNSSHVYRKDLSQSFASLIINPDTLSAEIKAAVRVPEEVFPSITTVPGSMISFKYYVEVVLDLQGKLAGLDRFLPNAGMMGTALSVGDAMTGRPPEASGSIFAPWGGHFINTEEIRRDKSVVSCVFEVVIGTRDSVRKSPWRLSSPNLRQNNILGGMTAGSEATLQQHPHPGQDVFETNSSQNGHQQYPIPVAPIPTMPEEPQLSEKERMRLAETRLLPSQPPDEAGASSAASTHLPSAPEFPSHAPFPYEPLPHGSAYPPIHAMPQLSPMDSTLSDGTSAPAYEQHDPPTAVPAEDKHDFQRRRLEMERSAPHADEEDLAGEGASAALNFTPNAPVMSEDAFDFHEHSPHHALPKYER</sequence>
<feature type="compositionally biased region" description="Polar residues" evidence="2">
    <location>
        <begin position="269"/>
        <end position="278"/>
    </location>
</feature>